<keyword evidence="3" id="KW-1185">Reference proteome</keyword>
<evidence type="ECO:0000313" key="3">
    <source>
        <dbReference type="Proteomes" id="UP001529510"/>
    </source>
</evidence>
<feature type="non-terminal residue" evidence="2">
    <location>
        <position position="1"/>
    </location>
</feature>
<organism evidence="2 3">
    <name type="scientific">Cirrhinus mrigala</name>
    <name type="common">Mrigala</name>
    <dbReference type="NCBI Taxonomy" id="683832"/>
    <lineage>
        <taxon>Eukaryota</taxon>
        <taxon>Metazoa</taxon>
        <taxon>Chordata</taxon>
        <taxon>Craniata</taxon>
        <taxon>Vertebrata</taxon>
        <taxon>Euteleostomi</taxon>
        <taxon>Actinopterygii</taxon>
        <taxon>Neopterygii</taxon>
        <taxon>Teleostei</taxon>
        <taxon>Ostariophysi</taxon>
        <taxon>Cypriniformes</taxon>
        <taxon>Cyprinidae</taxon>
        <taxon>Labeoninae</taxon>
        <taxon>Labeonini</taxon>
        <taxon>Cirrhinus</taxon>
    </lineage>
</organism>
<dbReference type="PANTHER" id="PTHR45728">
    <property type="entry name" value="ACETYL-COA CARBOXYLASE, ISOFORM A"/>
    <property type="match status" value="1"/>
</dbReference>
<feature type="non-terminal residue" evidence="2">
    <location>
        <position position="72"/>
    </location>
</feature>
<dbReference type="InterPro" id="IPR049076">
    <property type="entry name" value="ACCA"/>
</dbReference>
<dbReference type="PANTHER" id="PTHR45728:SF1">
    <property type="entry name" value="ACETYL-COA CARBOXYLASE 2"/>
    <property type="match status" value="1"/>
</dbReference>
<sequence>FHEDRIYRNLEPALAFQLELNRMRNFDLTAVPCAHHRMQLYLGAARVEEGAEVTDYRFFIRAIIRHSDLITK</sequence>
<reference evidence="2 3" key="1">
    <citation type="submission" date="2024-05" db="EMBL/GenBank/DDBJ databases">
        <title>Genome sequencing and assembly of Indian major carp, Cirrhinus mrigala (Hamilton, 1822).</title>
        <authorList>
            <person name="Mohindra V."/>
            <person name="Chowdhury L.M."/>
            <person name="Lal K."/>
            <person name="Jena J.K."/>
        </authorList>
    </citation>
    <scope>NUCLEOTIDE SEQUENCE [LARGE SCALE GENOMIC DNA]</scope>
    <source>
        <strain evidence="2">CM1030</strain>
        <tissue evidence="2">Blood</tissue>
    </source>
</reference>
<dbReference type="AlphaFoldDB" id="A0ABD0R5P1"/>
<feature type="domain" description="Acetyl-CoA carboxylase central" evidence="1">
    <location>
        <begin position="1"/>
        <end position="72"/>
    </location>
</feature>
<dbReference type="Pfam" id="PF08326">
    <property type="entry name" value="ACC_central"/>
    <property type="match status" value="1"/>
</dbReference>
<name>A0ABD0R5P1_CIRMR</name>
<evidence type="ECO:0000259" key="1">
    <source>
        <dbReference type="Pfam" id="PF08326"/>
    </source>
</evidence>
<comment type="caution">
    <text evidence="2">The sequence shown here is derived from an EMBL/GenBank/DDBJ whole genome shotgun (WGS) entry which is preliminary data.</text>
</comment>
<dbReference type="EMBL" id="JAMKFB020000005">
    <property type="protein sequence ID" value="KAL0193829.1"/>
    <property type="molecule type" value="Genomic_DNA"/>
</dbReference>
<protein>
    <recommendedName>
        <fullName evidence="1">Acetyl-CoA carboxylase central domain-containing protein</fullName>
    </recommendedName>
</protein>
<dbReference type="Proteomes" id="UP001529510">
    <property type="component" value="Unassembled WGS sequence"/>
</dbReference>
<evidence type="ECO:0000313" key="2">
    <source>
        <dbReference type="EMBL" id="KAL0193829.1"/>
    </source>
</evidence>
<proteinExistence type="predicted"/>
<dbReference type="InterPro" id="IPR013537">
    <property type="entry name" value="AcCoA_COase_cen"/>
</dbReference>
<gene>
    <name evidence="2" type="ORF">M9458_012125</name>
</gene>
<accession>A0ABD0R5P1</accession>